<dbReference type="AlphaFoldDB" id="A0A1Y0I1K0"/>
<dbReference type="KEGG" id="cceu:CBR64_20320"/>
<accession>A0A1Y0I1K0</accession>
<sequence length="69" mass="7687">MIRPQWVWELDDAEGHVLASPVSPVFTTQYDAEQWLGETWRTLAAEGAAVARLLHDGTQATAPVELRAR</sequence>
<proteinExistence type="predicted"/>
<reference evidence="1 2" key="1">
    <citation type="submission" date="2017-05" db="EMBL/GenBank/DDBJ databases">
        <authorList>
            <person name="Song R."/>
            <person name="Chenine A.L."/>
            <person name="Ruprecht R.M."/>
        </authorList>
    </citation>
    <scope>NUCLEOTIDE SEQUENCE [LARGE SCALE GENOMIC DNA]</scope>
    <source>
        <strain evidence="1 2">PSBB019</strain>
    </source>
</reference>
<protein>
    <recommendedName>
        <fullName evidence="3">DUF2188 domain-containing protein</fullName>
    </recommendedName>
</protein>
<evidence type="ECO:0000313" key="1">
    <source>
        <dbReference type="EMBL" id="ARU53425.1"/>
    </source>
</evidence>
<gene>
    <name evidence="1" type="ORF">CBR64_20320</name>
</gene>
<dbReference type="Proteomes" id="UP000196228">
    <property type="component" value="Chromosome"/>
</dbReference>
<dbReference type="RefSeq" id="WP_087472331.1">
    <property type="nucleotide sequence ID" value="NZ_CP021383.1"/>
</dbReference>
<evidence type="ECO:0008006" key="3">
    <source>
        <dbReference type="Google" id="ProtNLM"/>
    </source>
</evidence>
<name>A0A1Y0I1K0_CELCE</name>
<dbReference type="OrthoDB" id="3214648at2"/>
<dbReference type="EMBL" id="CP021383">
    <property type="protein sequence ID" value="ARU53425.1"/>
    <property type="molecule type" value="Genomic_DNA"/>
</dbReference>
<evidence type="ECO:0000313" key="2">
    <source>
        <dbReference type="Proteomes" id="UP000196228"/>
    </source>
</evidence>
<organism evidence="1 2">
    <name type="scientific">Cellulosimicrobium cellulans</name>
    <name type="common">Arthrobacter luteus</name>
    <dbReference type="NCBI Taxonomy" id="1710"/>
    <lineage>
        <taxon>Bacteria</taxon>
        <taxon>Bacillati</taxon>
        <taxon>Actinomycetota</taxon>
        <taxon>Actinomycetes</taxon>
        <taxon>Micrococcales</taxon>
        <taxon>Promicromonosporaceae</taxon>
        <taxon>Cellulosimicrobium</taxon>
    </lineage>
</organism>